<comment type="caution">
    <text evidence="2">The sequence shown here is derived from an EMBL/GenBank/DDBJ whole genome shotgun (WGS) entry which is preliminary data.</text>
</comment>
<dbReference type="SUPFAM" id="SSF54593">
    <property type="entry name" value="Glyoxalase/Bleomycin resistance protein/Dihydroxybiphenyl dioxygenase"/>
    <property type="match status" value="1"/>
</dbReference>
<name>A0ABU7LG74_9NOCA</name>
<dbReference type="InterPro" id="IPR029068">
    <property type="entry name" value="Glyas_Bleomycin-R_OHBP_Dase"/>
</dbReference>
<gene>
    <name evidence="2" type="ORF">Q7514_23820</name>
</gene>
<dbReference type="PANTHER" id="PTHR36503:SF2">
    <property type="entry name" value="BLR2408 PROTEIN"/>
    <property type="match status" value="1"/>
</dbReference>
<dbReference type="Gene3D" id="3.10.180.10">
    <property type="entry name" value="2,3-Dihydroxybiphenyl 1,2-Dioxygenase, domain 1"/>
    <property type="match status" value="1"/>
</dbReference>
<reference evidence="2 3" key="1">
    <citation type="submission" date="2023-07" db="EMBL/GenBank/DDBJ databases">
        <authorList>
            <person name="Girao M."/>
            <person name="Carvalho M.F."/>
        </authorList>
    </citation>
    <scope>NUCLEOTIDE SEQUENCE [LARGE SCALE GENOMIC DNA]</scope>
    <source>
        <strain evidence="2 3">YIM65754</strain>
    </source>
</reference>
<accession>A0ABU7LG74</accession>
<evidence type="ECO:0000313" key="3">
    <source>
        <dbReference type="Proteomes" id="UP001336020"/>
    </source>
</evidence>
<dbReference type="PROSITE" id="PS51819">
    <property type="entry name" value="VOC"/>
    <property type="match status" value="1"/>
</dbReference>
<proteinExistence type="predicted"/>
<dbReference type="RefSeq" id="WP_330135733.1">
    <property type="nucleotide sequence ID" value="NZ_JAUTXY010000013.1"/>
</dbReference>
<dbReference type="Pfam" id="PF00903">
    <property type="entry name" value="Glyoxalase"/>
    <property type="match status" value="1"/>
</dbReference>
<dbReference type="InterPro" id="IPR037523">
    <property type="entry name" value="VOC_core"/>
</dbReference>
<dbReference type="Proteomes" id="UP001336020">
    <property type="component" value="Unassembled WGS sequence"/>
</dbReference>
<dbReference type="PANTHER" id="PTHR36503">
    <property type="entry name" value="BLR2520 PROTEIN"/>
    <property type="match status" value="1"/>
</dbReference>
<evidence type="ECO:0000313" key="2">
    <source>
        <dbReference type="EMBL" id="MEE2060556.1"/>
    </source>
</evidence>
<protein>
    <submittedName>
        <fullName evidence="2">VOC family protein</fullName>
    </submittedName>
</protein>
<feature type="domain" description="VOC" evidence="1">
    <location>
        <begin position="3"/>
        <end position="128"/>
    </location>
</feature>
<dbReference type="InterPro" id="IPR004360">
    <property type="entry name" value="Glyas_Fos-R_dOase_dom"/>
</dbReference>
<sequence>MQPVAVVVCLPVEDPELSLRFYRDGLGLSTTGVEDGIVAFELPNLSLFLIERREYARYIERAGLTRPPSAPGAVVISCAIGTKDELDDTLGRAAAAGGSVARPAATLDGSYTGYFSDPDGHLWELVFNSRTESAATR</sequence>
<organism evidence="2 3">
    <name type="scientific">Rhodococcus artemisiae</name>
    <dbReference type="NCBI Taxonomy" id="714159"/>
    <lineage>
        <taxon>Bacteria</taxon>
        <taxon>Bacillati</taxon>
        <taxon>Actinomycetota</taxon>
        <taxon>Actinomycetes</taxon>
        <taxon>Mycobacteriales</taxon>
        <taxon>Nocardiaceae</taxon>
        <taxon>Rhodococcus</taxon>
    </lineage>
</organism>
<dbReference type="EMBL" id="JAUTXY010000013">
    <property type="protein sequence ID" value="MEE2060556.1"/>
    <property type="molecule type" value="Genomic_DNA"/>
</dbReference>
<keyword evidence="3" id="KW-1185">Reference proteome</keyword>
<evidence type="ECO:0000259" key="1">
    <source>
        <dbReference type="PROSITE" id="PS51819"/>
    </source>
</evidence>